<reference evidence="7" key="1">
    <citation type="submission" date="2018-05" db="EMBL/GenBank/DDBJ databases">
        <authorList>
            <person name="Li X."/>
        </authorList>
    </citation>
    <scope>NUCLEOTIDE SEQUENCE [LARGE SCALE GENOMIC DNA]</scope>
    <source>
        <strain evidence="7">LX32</strain>
    </source>
</reference>
<keyword evidence="7" id="KW-1185">Reference proteome</keyword>
<dbReference type="Pfam" id="PF00126">
    <property type="entry name" value="HTH_1"/>
    <property type="match status" value="1"/>
</dbReference>
<dbReference type="OrthoDB" id="9787460at2"/>
<dbReference type="Pfam" id="PF03466">
    <property type="entry name" value="LysR_substrate"/>
    <property type="match status" value="1"/>
</dbReference>
<dbReference type="GO" id="GO:0003700">
    <property type="term" value="F:DNA-binding transcription factor activity"/>
    <property type="evidence" value="ECO:0007669"/>
    <property type="project" value="InterPro"/>
</dbReference>
<dbReference type="PANTHER" id="PTHR30537:SF3">
    <property type="entry name" value="TRANSCRIPTIONAL REGULATORY PROTEIN"/>
    <property type="match status" value="1"/>
</dbReference>
<keyword evidence="2" id="KW-0805">Transcription regulation</keyword>
<dbReference type="SUPFAM" id="SSF53850">
    <property type="entry name" value="Periplasmic binding protein-like II"/>
    <property type="match status" value="1"/>
</dbReference>
<sequence length="301" mass="31784">MDVQERTVSAEIDWDDVRVFLAVARAGSFSGAARELGVNHTTVGRRLTSLEAALGGRPLLERRPDGYVLTPAGAAAASEAERMDLASHALRRAVEVGEELAGPVRISSLASFGERILAAPLAALAAAHPSLRLELVGEDRNVQLSKGEADIAIRFGRPADDEALTRQIGEVGYRLYAAPGYLAATPAQTRRFVGFSDDMARIAPGAARLRELMGGQPPTLRCGAFAAQAAAAAAGAGIAMLPLYLGEGAPGLVRVDPAADRVWSQPIWLVVRADVRRVARVRRVADVLAEAVETRAADLRG</sequence>
<dbReference type="EMBL" id="QFYQ01000001">
    <property type="protein sequence ID" value="RAK55769.1"/>
    <property type="molecule type" value="Genomic_DNA"/>
</dbReference>
<proteinExistence type="inferred from homology"/>
<dbReference type="InterPro" id="IPR036390">
    <property type="entry name" value="WH_DNA-bd_sf"/>
</dbReference>
<evidence type="ECO:0000313" key="6">
    <source>
        <dbReference type="EMBL" id="RAK55769.1"/>
    </source>
</evidence>
<evidence type="ECO:0000313" key="7">
    <source>
        <dbReference type="Proteomes" id="UP000249254"/>
    </source>
</evidence>
<dbReference type="SUPFAM" id="SSF46785">
    <property type="entry name" value="Winged helix' DNA-binding domain"/>
    <property type="match status" value="1"/>
</dbReference>
<organism evidence="6 7">
    <name type="scientific">Phenylobacterium soli</name>
    <dbReference type="NCBI Taxonomy" id="2170551"/>
    <lineage>
        <taxon>Bacteria</taxon>
        <taxon>Pseudomonadati</taxon>
        <taxon>Pseudomonadota</taxon>
        <taxon>Alphaproteobacteria</taxon>
        <taxon>Caulobacterales</taxon>
        <taxon>Caulobacteraceae</taxon>
        <taxon>Phenylobacterium</taxon>
    </lineage>
</organism>
<dbReference type="Proteomes" id="UP000249254">
    <property type="component" value="Unassembled WGS sequence"/>
</dbReference>
<dbReference type="Gene3D" id="3.40.190.290">
    <property type="match status" value="1"/>
</dbReference>
<keyword evidence="3" id="KW-0238">DNA-binding</keyword>
<keyword evidence="4" id="KW-0804">Transcription</keyword>
<gene>
    <name evidence="6" type="ORF">DJ017_15240</name>
</gene>
<dbReference type="RefSeq" id="WP_111529517.1">
    <property type="nucleotide sequence ID" value="NZ_QFYQ01000001.1"/>
</dbReference>
<evidence type="ECO:0000256" key="4">
    <source>
        <dbReference type="ARBA" id="ARBA00023163"/>
    </source>
</evidence>
<comment type="similarity">
    <text evidence="1">Belongs to the LysR transcriptional regulatory family.</text>
</comment>
<dbReference type="Gene3D" id="1.10.10.10">
    <property type="entry name" value="Winged helix-like DNA-binding domain superfamily/Winged helix DNA-binding domain"/>
    <property type="match status" value="1"/>
</dbReference>
<evidence type="ECO:0000259" key="5">
    <source>
        <dbReference type="PROSITE" id="PS50931"/>
    </source>
</evidence>
<accession>A0A328AMG8</accession>
<feature type="domain" description="HTH lysR-type" evidence="5">
    <location>
        <begin position="12"/>
        <end position="70"/>
    </location>
</feature>
<dbReference type="InterPro" id="IPR036388">
    <property type="entry name" value="WH-like_DNA-bd_sf"/>
</dbReference>
<evidence type="ECO:0000256" key="3">
    <source>
        <dbReference type="ARBA" id="ARBA00023125"/>
    </source>
</evidence>
<dbReference type="InterPro" id="IPR000847">
    <property type="entry name" value="LysR_HTH_N"/>
</dbReference>
<dbReference type="AlphaFoldDB" id="A0A328AMG8"/>
<dbReference type="GO" id="GO:0043565">
    <property type="term" value="F:sequence-specific DNA binding"/>
    <property type="evidence" value="ECO:0007669"/>
    <property type="project" value="TreeGrafter"/>
</dbReference>
<name>A0A328AMG8_9CAUL</name>
<protein>
    <submittedName>
        <fullName evidence="6">LysR family transcriptional regulator</fullName>
    </submittedName>
</protein>
<dbReference type="PROSITE" id="PS50931">
    <property type="entry name" value="HTH_LYSR"/>
    <property type="match status" value="1"/>
</dbReference>
<dbReference type="PANTHER" id="PTHR30537">
    <property type="entry name" value="HTH-TYPE TRANSCRIPTIONAL REGULATOR"/>
    <property type="match status" value="1"/>
</dbReference>
<evidence type="ECO:0000256" key="1">
    <source>
        <dbReference type="ARBA" id="ARBA00009437"/>
    </source>
</evidence>
<evidence type="ECO:0000256" key="2">
    <source>
        <dbReference type="ARBA" id="ARBA00023015"/>
    </source>
</evidence>
<dbReference type="GO" id="GO:0006351">
    <property type="term" value="P:DNA-templated transcription"/>
    <property type="evidence" value="ECO:0007669"/>
    <property type="project" value="TreeGrafter"/>
</dbReference>
<comment type="caution">
    <text evidence="6">The sequence shown here is derived from an EMBL/GenBank/DDBJ whole genome shotgun (WGS) entry which is preliminary data.</text>
</comment>
<dbReference type="InterPro" id="IPR058163">
    <property type="entry name" value="LysR-type_TF_proteobact-type"/>
</dbReference>
<dbReference type="InterPro" id="IPR005119">
    <property type="entry name" value="LysR_subst-bd"/>
</dbReference>